<sequence length="97" mass="10904">VGFTTYNEQDSKFEKMMGNRAPSFMLRNEKEIDCRAALDEEAYKRLVVDHNYFSIPNVDLFAENTSANFLAESLKAEKVKSAIIAPIAKNDSLLGVL</sequence>
<reference evidence="1 2" key="1">
    <citation type="submission" date="2020-03" db="EMBL/GenBank/DDBJ databases">
        <title>Salinimicrobium sp. nov, isolated from SCS.</title>
        <authorList>
            <person name="Cao W.R."/>
        </authorList>
    </citation>
    <scope>NUCLEOTIDE SEQUENCE [LARGE SCALE GENOMIC DNA]</scope>
    <source>
        <strain evidence="2">J15B91</strain>
    </source>
</reference>
<dbReference type="EMBL" id="JAAVJR010001545">
    <property type="protein sequence ID" value="NJW55785.1"/>
    <property type="molecule type" value="Genomic_DNA"/>
</dbReference>
<proteinExistence type="predicted"/>
<dbReference type="Proteomes" id="UP000703674">
    <property type="component" value="Unassembled WGS sequence"/>
</dbReference>
<comment type="caution">
    <text evidence="1">The sequence shown here is derived from an EMBL/GenBank/DDBJ whole genome shotgun (WGS) entry which is preliminary data.</text>
</comment>
<evidence type="ECO:0000313" key="2">
    <source>
        <dbReference type="Proteomes" id="UP000703674"/>
    </source>
</evidence>
<feature type="non-terminal residue" evidence="1">
    <location>
        <position position="97"/>
    </location>
</feature>
<feature type="non-terminal residue" evidence="1">
    <location>
        <position position="1"/>
    </location>
</feature>
<organism evidence="1 2">
    <name type="scientific">Salinimicrobium oceani</name>
    <dbReference type="NCBI Taxonomy" id="2722702"/>
    <lineage>
        <taxon>Bacteria</taxon>
        <taxon>Pseudomonadati</taxon>
        <taxon>Bacteroidota</taxon>
        <taxon>Flavobacteriia</taxon>
        <taxon>Flavobacteriales</taxon>
        <taxon>Flavobacteriaceae</taxon>
        <taxon>Salinimicrobium</taxon>
    </lineage>
</organism>
<accession>A0ABX1D641</accession>
<protein>
    <submittedName>
        <fullName evidence="1">GAF domain-containing protein</fullName>
    </submittedName>
</protein>
<keyword evidence="2" id="KW-1185">Reference proteome</keyword>
<evidence type="ECO:0000313" key="1">
    <source>
        <dbReference type="EMBL" id="NJW55785.1"/>
    </source>
</evidence>
<name>A0ABX1D641_9FLAO</name>
<gene>
    <name evidence="1" type="ORF">HC175_22995</name>
</gene>